<evidence type="ECO:0000256" key="2">
    <source>
        <dbReference type="SAM" id="Phobius"/>
    </source>
</evidence>
<keyword evidence="2" id="KW-0472">Membrane</keyword>
<sequence length="170" mass="16965">MTGSTDDSRPGWDALPDPDDAVNPAGLCPRCGRSTTDYVCLHCAAEHDLRGASLVRRFVDVADRYSEEPAPSSAPEPSGEPTPGVHPPTPAATWTAAPTPAGPGRARRGAPAVATRHPLDPSGGGPRGMLAAVAIAVGAILLATVVGIVGAVVTGPGDGGSPGVKATPNR</sequence>
<dbReference type="EMBL" id="JACCCQ010000001">
    <property type="protein sequence ID" value="NYF55886.1"/>
    <property type="molecule type" value="Genomic_DNA"/>
</dbReference>
<feature type="transmembrane region" description="Helical" evidence="2">
    <location>
        <begin position="129"/>
        <end position="153"/>
    </location>
</feature>
<organism evidence="3 4">
    <name type="scientific">Micromonospora purpureochromogenes</name>
    <dbReference type="NCBI Taxonomy" id="47872"/>
    <lineage>
        <taxon>Bacteria</taxon>
        <taxon>Bacillati</taxon>
        <taxon>Actinomycetota</taxon>
        <taxon>Actinomycetes</taxon>
        <taxon>Micromonosporales</taxon>
        <taxon>Micromonosporaceae</taxon>
        <taxon>Micromonospora</taxon>
    </lineage>
</organism>
<keyword evidence="4" id="KW-1185">Reference proteome</keyword>
<feature type="compositionally biased region" description="Basic and acidic residues" evidence="1">
    <location>
        <begin position="1"/>
        <end position="10"/>
    </location>
</feature>
<feature type="region of interest" description="Disordered" evidence="1">
    <location>
        <begin position="1"/>
        <end position="25"/>
    </location>
</feature>
<keyword evidence="2" id="KW-0812">Transmembrane</keyword>
<protein>
    <submittedName>
        <fullName evidence="3">Uncharacterized protein</fullName>
    </submittedName>
</protein>
<accession>A0ABX2RL35</accession>
<feature type="region of interest" description="Disordered" evidence="1">
    <location>
        <begin position="66"/>
        <end position="124"/>
    </location>
</feature>
<feature type="compositionally biased region" description="Pro residues" evidence="1">
    <location>
        <begin position="72"/>
        <end position="90"/>
    </location>
</feature>
<dbReference type="Proteomes" id="UP000631553">
    <property type="component" value="Unassembled WGS sequence"/>
</dbReference>
<proteinExistence type="predicted"/>
<name>A0ABX2RL35_9ACTN</name>
<keyword evidence="2" id="KW-1133">Transmembrane helix</keyword>
<evidence type="ECO:0000313" key="3">
    <source>
        <dbReference type="EMBL" id="NYF55886.1"/>
    </source>
</evidence>
<feature type="compositionally biased region" description="Low complexity" evidence="1">
    <location>
        <begin position="91"/>
        <end position="116"/>
    </location>
</feature>
<dbReference type="RefSeq" id="WP_179802311.1">
    <property type="nucleotide sequence ID" value="NZ_JACCCQ010000001.1"/>
</dbReference>
<reference evidence="3 4" key="1">
    <citation type="submission" date="2020-07" db="EMBL/GenBank/DDBJ databases">
        <title>Sequencing the genomes of 1000 actinobacteria strains.</title>
        <authorList>
            <person name="Klenk H.-P."/>
        </authorList>
    </citation>
    <scope>NUCLEOTIDE SEQUENCE [LARGE SCALE GENOMIC DNA]</scope>
    <source>
        <strain evidence="3 4">DSM 43814</strain>
    </source>
</reference>
<comment type="caution">
    <text evidence="3">The sequence shown here is derived from an EMBL/GenBank/DDBJ whole genome shotgun (WGS) entry which is preliminary data.</text>
</comment>
<evidence type="ECO:0000313" key="4">
    <source>
        <dbReference type="Proteomes" id="UP000631553"/>
    </source>
</evidence>
<gene>
    <name evidence="3" type="ORF">HDA35_001717</name>
</gene>
<evidence type="ECO:0000256" key="1">
    <source>
        <dbReference type="SAM" id="MobiDB-lite"/>
    </source>
</evidence>